<reference evidence="1" key="3">
    <citation type="journal article" date="2023" name="mSystems">
        <title>Charting the Lipopeptidome of Nonpathogenic Pseudomonas.</title>
        <authorList>
            <person name="Cesa-Luna C."/>
            <person name="Geudens N."/>
            <person name="Girard L."/>
            <person name="De Roo V."/>
            <person name="Maklad H.R."/>
            <person name="Martins J.C."/>
            <person name="Hofte M."/>
            <person name="De Mot R."/>
        </authorList>
    </citation>
    <scope>NUCLEOTIDE SEQUENCE</scope>
    <source>
        <strain evidence="1">COR51</strain>
    </source>
</reference>
<dbReference type="InterPro" id="IPR022385">
    <property type="entry name" value="Rhs_assc_core"/>
</dbReference>
<dbReference type="Proteomes" id="UP001139994">
    <property type="component" value="Unassembled WGS sequence"/>
</dbReference>
<reference evidence="1" key="2">
    <citation type="submission" date="2022-09" db="EMBL/GenBank/DDBJ databases">
        <authorList>
            <person name="Cesa-Luna C."/>
            <person name="Girard L."/>
            <person name="Lood C."/>
            <person name="Hofte M."/>
            <person name="De Mot R."/>
        </authorList>
    </citation>
    <scope>NUCLEOTIDE SEQUENCE</scope>
    <source>
        <strain evidence="1">COR51</strain>
    </source>
</reference>
<keyword evidence="2" id="KW-1185">Reference proteome</keyword>
<comment type="caution">
    <text evidence="1">The sequence shown here is derived from an EMBL/GenBank/DDBJ whole genome shotgun (WGS) entry which is preliminary data.</text>
</comment>
<reference evidence="1" key="1">
    <citation type="journal article" date="2022" name="Microbiol. Spectr.">
        <title>An Nuclear Magnetic Resonance Fingerprint Matching Approach for the Identification and Structural Re-Evaluation of Pseudomonas Lipopeptides.</title>
        <authorList>
            <person name="De Roo V."/>
            <person name="Verleysen Y."/>
            <person name="Kovacs B."/>
            <person name="De Vleeschouwer M."/>
            <person name="Muangkaew P."/>
            <person name="Girard L."/>
            <person name="Hofte M."/>
            <person name="De Mot R."/>
            <person name="Madder A."/>
            <person name="Geudens N."/>
            <person name="Martins J.C."/>
        </authorList>
    </citation>
    <scope>NUCLEOTIDE SEQUENCE</scope>
    <source>
        <strain evidence="1">COR51</strain>
    </source>
</reference>
<dbReference type="SUPFAM" id="SSF56399">
    <property type="entry name" value="ADP-ribosylation"/>
    <property type="match status" value="1"/>
</dbReference>
<organism evidence="1 2">
    <name type="scientific">Pseudomonas peradeniyensis</name>
    <dbReference type="NCBI Taxonomy" id="2745488"/>
    <lineage>
        <taxon>Bacteria</taxon>
        <taxon>Pseudomonadati</taxon>
        <taxon>Pseudomonadota</taxon>
        <taxon>Gammaproteobacteria</taxon>
        <taxon>Pseudomonadales</taxon>
        <taxon>Pseudomonadaceae</taxon>
        <taxon>Pseudomonas</taxon>
    </lineage>
</organism>
<dbReference type="EMBL" id="JAOSLA010000009">
    <property type="protein sequence ID" value="MCU7238208.1"/>
    <property type="molecule type" value="Genomic_DNA"/>
</dbReference>
<accession>A0ABT2V986</accession>
<dbReference type="Gene3D" id="2.180.10.10">
    <property type="entry name" value="RHS repeat-associated core"/>
    <property type="match status" value="1"/>
</dbReference>
<evidence type="ECO:0000313" key="1">
    <source>
        <dbReference type="EMBL" id="MCU7238208.1"/>
    </source>
</evidence>
<dbReference type="NCBIfam" id="TIGR03696">
    <property type="entry name" value="Rhs_assc_core"/>
    <property type="match status" value="1"/>
</dbReference>
<evidence type="ECO:0000313" key="2">
    <source>
        <dbReference type="Proteomes" id="UP001139994"/>
    </source>
</evidence>
<name>A0ABT2V986_9PSED</name>
<protein>
    <submittedName>
        <fullName evidence="1">RHS repeat-associated core domain-containing protein</fullName>
    </submittedName>
</protein>
<sequence>MVDSDTRLLAGDLAGSVLIASRGALRHGFVFSAYGHDLVQAVIRAQLGFNGVIRELLTGCYLLGNGHRAFSPTLMRFHSPDGLSPFAAGGINAYGYCGGDPVNHVDPDGRMTKRPTALAFDPALTNASATKELTLQISATSYDQMANLINSSPEFAPLVIKTTAENALSHALALPNKDRVHQDKVRLETPSLGILRIDQERFEDVVLQGSRAREAYKVYSAAPNESNKAKYLEEKSDYGKAREVLIDAYKFAIEDFRSIP</sequence>
<proteinExistence type="predicted"/>
<gene>
    <name evidence="1" type="ORF">OC929_09100</name>
</gene>
<dbReference type="RefSeq" id="WP_262951284.1">
    <property type="nucleotide sequence ID" value="NZ_JAOSLA010000009.1"/>
</dbReference>